<dbReference type="SUPFAM" id="SSF56935">
    <property type="entry name" value="Porins"/>
    <property type="match status" value="1"/>
</dbReference>
<keyword evidence="1" id="KW-0732">Signal</keyword>
<dbReference type="Pfam" id="PF19572">
    <property type="entry name" value="PorV"/>
    <property type="match status" value="1"/>
</dbReference>
<evidence type="ECO:0000313" key="3">
    <source>
        <dbReference type="EMBL" id="TMQ48346.1"/>
    </source>
</evidence>
<feature type="signal peptide" evidence="1">
    <location>
        <begin position="1"/>
        <end position="21"/>
    </location>
</feature>
<feature type="chain" id="PRO_5021711350" evidence="1">
    <location>
        <begin position="22"/>
        <end position="317"/>
    </location>
</feature>
<dbReference type="EMBL" id="VBOT01000144">
    <property type="protein sequence ID" value="TMQ48346.1"/>
    <property type="molecule type" value="Genomic_DNA"/>
</dbReference>
<sequence>MRRTLVALGFAGLVVPGMAGAAQIFEKVGTFDGQFLKIGVGARAAAMGGAFVGVADDATALFWNAAGIARIDSDKSELSLNHASWPAELSFDQVGYVFHFKRIPGAFGVHARALTMDPMVETTAFQPDPEVGTGSTFDAGMLSAGFTYARSFTDKFSAGVTANFIHEGLADLSQQTFAFDVGTLYDVGTLGMKIGMAIANIGSQIKFIERQARIPAIFRVGTSAALIQTADQKLVGSFEFSHPPDNSERVNVGAEYGFHKYAFLRGGYNINYDAEGVAGGVGFHFPVSVAGQADLDYAYTDMKELGGAHRFSIKFIF</sequence>
<name>A0A538SAH6_UNCEI</name>
<comment type="caution">
    <text evidence="3">The sequence shown here is derived from an EMBL/GenBank/DDBJ whole genome shotgun (WGS) entry which is preliminary data.</text>
</comment>
<proteinExistence type="predicted"/>
<evidence type="ECO:0000256" key="1">
    <source>
        <dbReference type="SAM" id="SignalP"/>
    </source>
</evidence>
<evidence type="ECO:0000259" key="2">
    <source>
        <dbReference type="Pfam" id="PF19572"/>
    </source>
</evidence>
<dbReference type="AlphaFoldDB" id="A0A538SAH6"/>
<protein>
    <submittedName>
        <fullName evidence="3">PorV/PorQ family protein</fullName>
    </submittedName>
</protein>
<feature type="domain" description="Type IX secretion system protein PorV" evidence="2">
    <location>
        <begin position="30"/>
        <end position="241"/>
    </location>
</feature>
<evidence type="ECO:0000313" key="4">
    <source>
        <dbReference type="Proteomes" id="UP000320184"/>
    </source>
</evidence>
<dbReference type="Gene3D" id="2.40.160.60">
    <property type="entry name" value="Outer membrane protein transport protein (OMPP1/FadL/TodX)"/>
    <property type="match status" value="1"/>
</dbReference>
<gene>
    <name evidence="3" type="ORF">E6K73_12185</name>
</gene>
<reference evidence="3 4" key="1">
    <citation type="journal article" date="2019" name="Nat. Microbiol.">
        <title>Mediterranean grassland soil C-N compound turnover is dependent on rainfall and depth, and is mediated by genomically divergent microorganisms.</title>
        <authorList>
            <person name="Diamond S."/>
            <person name="Andeer P.F."/>
            <person name="Li Z."/>
            <person name="Crits-Christoph A."/>
            <person name="Burstein D."/>
            <person name="Anantharaman K."/>
            <person name="Lane K.R."/>
            <person name="Thomas B.C."/>
            <person name="Pan C."/>
            <person name="Northen T.R."/>
            <person name="Banfield J.F."/>
        </authorList>
    </citation>
    <scope>NUCLEOTIDE SEQUENCE [LARGE SCALE GENOMIC DNA]</scope>
    <source>
        <strain evidence="3">WS_3</strain>
    </source>
</reference>
<dbReference type="InterPro" id="IPR045741">
    <property type="entry name" value="PorV"/>
</dbReference>
<organism evidence="3 4">
    <name type="scientific">Eiseniibacteriota bacterium</name>
    <dbReference type="NCBI Taxonomy" id="2212470"/>
    <lineage>
        <taxon>Bacteria</taxon>
        <taxon>Candidatus Eiseniibacteriota</taxon>
    </lineage>
</organism>
<accession>A0A538SAH6</accession>
<dbReference type="NCBIfam" id="NF033709">
    <property type="entry name" value="PorV_fam"/>
    <property type="match status" value="1"/>
</dbReference>
<dbReference type="Proteomes" id="UP000320184">
    <property type="component" value="Unassembled WGS sequence"/>
</dbReference>